<dbReference type="InterPro" id="IPR011701">
    <property type="entry name" value="MFS"/>
</dbReference>
<evidence type="ECO:0000256" key="5">
    <source>
        <dbReference type="ARBA" id="ARBA00022989"/>
    </source>
</evidence>
<dbReference type="Pfam" id="PF07690">
    <property type="entry name" value="MFS_1"/>
    <property type="match status" value="1"/>
</dbReference>
<dbReference type="Proteomes" id="UP001337655">
    <property type="component" value="Unassembled WGS sequence"/>
</dbReference>
<keyword evidence="5 8" id="KW-1133">Transmembrane helix</keyword>
<dbReference type="PROSITE" id="PS50850">
    <property type="entry name" value="MFS"/>
    <property type="match status" value="1"/>
</dbReference>
<dbReference type="EMBL" id="JAVRRT010000003">
    <property type="protein sequence ID" value="KAK5173924.1"/>
    <property type="molecule type" value="Genomic_DNA"/>
</dbReference>
<keyword evidence="4 8" id="KW-0812">Transmembrane</keyword>
<evidence type="ECO:0000256" key="2">
    <source>
        <dbReference type="ARBA" id="ARBA00008335"/>
    </source>
</evidence>
<proteinExistence type="inferred from homology"/>
<sequence>MPIIPRLSSFFNKGRESNDVSEPEDHPSPPEDGREKGLAEEQNKDIYSSDGESISSGQDGVKKAQATTIVWTRKSLVIAYALIFLIFFVNSLGQQISNNVLRFVTSDFNRHPLTATTSIVSSLVAGVIKLPIAKIMDIFGRIYGFGLMVFCAVVGLIMMAACNSVTTYAAAQVFYWVGMNGIAYVLDVFIADTSSLKWRGLMLAFSTSPYIATTFAGPAAAARYMEGAGWRWVYGTFAIVTPAMCAPFLWVFWRNQQLARKQGILVDRREASGRTWYQSLKYYFIEFDFFGMILIIAGWSLLLLPFSLASSSANEWQSASIIAMLVIGFCLLVIFVIWERFFATKSFLPFKLLTDRTVIGSCLTAGTLFISFYCWDVYFSSYMQVVFDLSIADAGYVYNIYSIGSCFWSIVVGLLIPASGRFKWLALCAIPLMILGTGLMIHFRQPHHSIGYVIMCQIFIAFAGGTIVICQQVAIMAAVGPENIAVALALQSLFTAIGGSIGQAISGGIWTNTLLAQLERHLPSGLKDQASDIYLDINVPLGYAWGSPGREGTIEAYAATQRYMCIAATAVLALMIVWVMMWRNYSVHDFKKPRGAKII</sequence>
<feature type="transmembrane region" description="Helical" evidence="8">
    <location>
        <begin position="358"/>
        <end position="378"/>
    </location>
</feature>
<keyword evidence="6 8" id="KW-0472">Membrane</keyword>
<evidence type="ECO:0000256" key="7">
    <source>
        <dbReference type="SAM" id="MobiDB-lite"/>
    </source>
</evidence>
<keyword evidence="3" id="KW-0813">Transport</keyword>
<keyword evidence="11" id="KW-1185">Reference proteome</keyword>
<evidence type="ECO:0000256" key="4">
    <source>
        <dbReference type="ARBA" id="ARBA00022692"/>
    </source>
</evidence>
<evidence type="ECO:0000256" key="6">
    <source>
        <dbReference type="ARBA" id="ARBA00023136"/>
    </source>
</evidence>
<comment type="caution">
    <text evidence="10">The sequence shown here is derived from an EMBL/GenBank/DDBJ whole genome shotgun (WGS) entry which is preliminary data.</text>
</comment>
<organism evidence="10 11">
    <name type="scientific">Saxophila tyrrhenica</name>
    <dbReference type="NCBI Taxonomy" id="1690608"/>
    <lineage>
        <taxon>Eukaryota</taxon>
        <taxon>Fungi</taxon>
        <taxon>Dikarya</taxon>
        <taxon>Ascomycota</taxon>
        <taxon>Pezizomycotina</taxon>
        <taxon>Dothideomycetes</taxon>
        <taxon>Dothideomycetidae</taxon>
        <taxon>Mycosphaerellales</taxon>
        <taxon>Extremaceae</taxon>
        <taxon>Saxophila</taxon>
    </lineage>
</organism>
<dbReference type="InterPro" id="IPR036259">
    <property type="entry name" value="MFS_trans_sf"/>
</dbReference>
<dbReference type="Gene3D" id="1.20.1250.20">
    <property type="entry name" value="MFS general substrate transporter like domains"/>
    <property type="match status" value="2"/>
</dbReference>
<name>A0AAV9PJ42_9PEZI</name>
<feature type="transmembrane region" description="Helical" evidence="8">
    <location>
        <begin position="173"/>
        <end position="190"/>
    </location>
</feature>
<evidence type="ECO:0000256" key="8">
    <source>
        <dbReference type="SAM" id="Phobius"/>
    </source>
</evidence>
<evidence type="ECO:0000313" key="10">
    <source>
        <dbReference type="EMBL" id="KAK5173924.1"/>
    </source>
</evidence>
<feature type="transmembrane region" description="Helical" evidence="8">
    <location>
        <begin position="316"/>
        <end position="338"/>
    </location>
</feature>
<evidence type="ECO:0000313" key="11">
    <source>
        <dbReference type="Proteomes" id="UP001337655"/>
    </source>
</evidence>
<feature type="transmembrane region" description="Helical" evidence="8">
    <location>
        <begin position="449"/>
        <end position="470"/>
    </location>
</feature>
<feature type="transmembrane region" description="Helical" evidence="8">
    <location>
        <begin position="424"/>
        <end position="443"/>
    </location>
</feature>
<dbReference type="GO" id="GO:0005886">
    <property type="term" value="C:plasma membrane"/>
    <property type="evidence" value="ECO:0007669"/>
    <property type="project" value="TreeGrafter"/>
</dbReference>
<feature type="domain" description="Major facilitator superfamily (MFS) profile" evidence="9">
    <location>
        <begin position="79"/>
        <end position="585"/>
    </location>
</feature>
<feature type="transmembrane region" description="Helical" evidence="8">
    <location>
        <begin position="142"/>
        <end position="161"/>
    </location>
</feature>
<dbReference type="RefSeq" id="XP_064662619.1">
    <property type="nucleotide sequence ID" value="XM_064799864.1"/>
</dbReference>
<accession>A0AAV9PJ42</accession>
<dbReference type="AlphaFoldDB" id="A0AAV9PJ42"/>
<feature type="transmembrane region" description="Helical" evidence="8">
    <location>
        <begin position="202"/>
        <end position="220"/>
    </location>
</feature>
<evidence type="ECO:0000259" key="9">
    <source>
        <dbReference type="PROSITE" id="PS50850"/>
    </source>
</evidence>
<dbReference type="PANTHER" id="PTHR23501:SF107">
    <property type="entry name" value="TRANSPORTER, PUTATIVE (AFU_ORTHOLOGUE AFUA_7G04730)-RELATED"/>
    <property type="match status" value="1"/>
</dbReference>
<feature type="transmembrane region" description="Helical" evidence="8">
    <location>
        <begin position="563"/>
        <end position="582"/>
    </location>
</feature>
<comment type="subcellular location">
    <subcellularLocation>
        <location evidence="1">Membrane</location>
        <topology evidence="1">Multi-pass membrane protein</topology>
    </subcellularLocation>
</comment>
<comment type="similarity">
    <text evidence="2">Belongs to the major facilitator superfamily.</text>
</comment>
<reference evidence="10 11" key="1">
    <citation type="submission" date="2023-08" db="EMBL/GenBank/DDBJ databases">
        <title>Black Yeasts Isolated from many extreme environments.</title>
        <authorList>
            <person name="Coleine C."/>
            <person name="Stajich J.E."/>
            <person name="Selbmann L."/>
        </authorList>
    </citation>
    <scope>NUCLEOTIDE SEQUENCE [LARGE SCALE GENOMIC DNA]</scope>
    <source>
        <strain evidence="10 11">CCFEE 5935</strain>
    </source>
</reference>
<gene>
    <name evidence="10" type="ORF">LTR77_002605</name>
</gene>
<dbReference type="GeneID" id="89923952"/>
<evidence type="ECO:0000256" key="1">
    <source>
        <dbReference type="ARBA" id="ARBA00004141"/>
    </source>
</evidence>
<dbReference type="InterPro" id="IPR020846">
    <property type="entry name" value="MFS_dom"/>
</dbReference>
<evidence type="ECO:0000256" key="3">
    <source>
        <dbReference type="ARBA" id="ARBA00022448"/>
    </source>
</evidence>
<feature type="region of interest" description="Disordered" evidence="7">
    <location>
        <begin position="1"/>
        <end position="58"/>
    </location>
</feature>
<feature type="transmembrane region" description="Helical" evidence="8">
    <location>
        <begin position="232"/>
        <end position="253"/>
    </location>
</feature>
<dbReference type="PANTHER" id="PTHR23501">
    <property type="entry name" value="MAJOR FACILITATOR SUPERFAMILY"/>
    <property type="match status" value="1"/>
</dbReference>
<protein>
    <recommendedName>
        <fullName evidence="9">Major facilitator superfamily (MFS) profile domain-containing protein</fullName>
    </recommendedName>
</protein>
<dbReference type="FunFam" id="1.20.1250.20:FF:000284">
    <property type="entry name" value="Siderophore iron transporter mirB"/>
    <property type="match status" value="1"/>
</dbReference>
<feature type="transmembrane region" description="Helical" evidence="8">
    <location>
        <begin position="282"/>
        <end position="304"/>
    </location>
</feature>
<feature type="transmembrane region" description="Helical" evidence="8">
    <location>
        <begin position="113"/>
        <end position="130"/>
    </location>
</feature>
<feature type="compositionally biased region" description="Basic and acidic residues" evidence="7">
    <location>
        <begin position="13"/>
        <end position="44"/>
    </location>
</feature>
<feature type="transmembrane region" description="Helical" evidence="8">
    <location>
        <begin position="398"/>
        <end position="417"/>
    </location>
</feature>
<feature type="transmembrane region" description="Helical" evidence="8">
    <location>
        <begin position="75"/>
        <end position="93"/>
    </location>
</feature>
<dbReference type="SUPFAM" id="SSF103473">
    <property type="entry name" value="MFS general substrate transporter"/>
    <property type="match status" value="2"/>
</dbReference>
<dbReference type="GO" id="GO:0022857">
    <property type="term" value="F:transmembrane transporter activity"/>
    <property type="evidence" value="ECO:0007669"/>
    <property type="project" value="InterPro"/>
</dbReference>